<reference evidence="3" key="1">
    <citation type="journal article" date="2023" name="Mol. Phylogenet. Evol.">
        <title>Genome-scale phylogeny and comparative genomics of the fungal order Sordariales.</title>
        <authorList>
            <person name="Hensen N."/>
            <person name="Bonometti L."/>
            <person name="Westerberg I."/>
            <person name="Brannstrom I.O."/>
            <person name="Guillou S."/>
            <person name="Cros-Aarteil S."/>
            <person name="Calhoun S."/>
            <person name="Haridas S."/>
            <person name="Kuo A."/>
            <person name="Mondo S."/>
            <person name="Pangilinan J."/>
            <person name="Riley R."/>
            <person name="LaButti K."/>
            <person name="Andreopoulos B."/>
            <person name="Lipzen A."/>
            <person name="Chen C."/>
            <person name="Yan M."/>
            <person name="Daum C."/>
            <person name="Ng V."/>
            <person name="Clum A."/>
            <person name="Steindorff A."/>
            <person name="Ohm R.A."/>
            <person name="Martin F."/>
            <person name="Silar P."/>
            <person name="Natvig D.O."/>
            <person name="Lalanne C."/>
            <person name="Gautier V."/>
            <person name="Ament-Velasquez S.L."/>
            <person name="Kruys A."/>
            <person name="Hutchinson M.I."/>
            <person name="Powell A.J."/>
            <person name="Barry K."/>
            <person name="Miller A.N."/>
            <person name="Grigoriev I.V."/>
            <person name="Debuchy R."/>
            <person name="Gladieux P."/>
            <person name="Hiltunen Thoren M."/>
            <person name="Johannesson H."/>
        </authorList>
    </citation>
    <scope>NUCLEOTIDE SEQUENCE [LARGE SCALE GENOMIC DNA]</scope>
    <source>
        <strain evidence="3">CBS 340.73</strain>
    </source>
</reference>
<comment type="caution">
    <text evidence="2">The sequence shown here is derived from an EMBL/GenBank/DDBJ whole genome shotgun (WGS) entry which is preliminary data.</text>
</comment>
<keyword evidence="3" id="KW-1185">Reference proteome</keyword>
<evidence type="ECO:0000313" key="3">
    <source>
        <dbReference type="Proteomes" id="UP001303473"/>
    </source>
</evidence>
<gene>
    <name evidence="2" type="ORF">QBC46DRAFT_424092</name>
</gene>
<name>A0AAN6MZI2_9PEZI</name>
<feature type="signal peptide" evidence="1">
    <location>
        <begin position="1"/>
        <end position="16"/>
    </location>
</feature>
<evidence type="ECO:0000313" key="2">
    <source>
        <dbReference type="EMBL" id="KAK3935093.1"/>
    </source>
</evidence>
<dbReference type="AlphaFoldDB" id="A0AAN6MZI2"/>
<accession>A0AAN6MZI2</accession>
<evidence type="ECO:0000256" key="1">
    <source>
        <dbReference type="SAM" id="SignalP"/>
    </source>
</evidence>
<organism evidence="2 3">
    <name type="scientific">Diplogelasinospora grovesii</name>
    <dbReference type="NCBI Taxonomy" id="303347"/>
    <lineage>
        <taxon>Eukaryota</taxon>
        <taxon>Fungi</taxon>
        <taxon>Dikarya</taxon>
        <taxon>Ascomycota</taxon>
        <taxon>Pezizomycotina</taxon>
        <taxon>Sordariomycetes</taxon>
        <taxon>Sordariomycetidae</taxon>
        <taxon>Sordariales</taxon>
        <taxon>Diplogelasinosporaceae</taxon>
        <taxon>Diplogelasinospora</taxon>
    </lineage>
</organism>
<dbReference type="Proteomes" id="UP001303473">
    <property type="component" value="Unassembled WGS sequence"/>
</dbReference>
<sequence>MARITSLLLLAATATAQVTTLLKGQGEIHVLNSSSLTDASPADKIGCLDEGGMLTMGDCAVFTRLDSYPNTMSSTAGNCTFSNQNMPVNSDSVYGNNSHAWSCMSDHVGVISDQLYTVNGFKYPFLCNMDVDCFYDIKTGPSDADDYIPVWQYFWGSQQMGITPGHVQAMWLWVPVNSSSTSS</sequence>
<feature type="chain" id="PRO_5042860140" evidence="1">
    <location>
        <begin position="17"/>
        <end position="183"/>
    </location>
</feature>
<keyword evidence="1" id="KW-0732">Signal</keyword>
<proteinExistence type="predicted"/>
<dbReference type="EMBL" id="MU853942">
    <property type="protein sequence ID" value="KAK3935093.1"/>
    <property type="molecule type" value="Genomic_DNA"/>
</dbReference>
<protein>
    <submittedName>
        <fullName evidence="2">Uncharacterized protein</fullName>
    </submittedName>
</protein>